<dbReference type="Proteomes" id="UP000030108">
    <property type="component" value="Unassembled WGS sequence"/>
</dbReference>
<sequence>METKTELQPESHNNMDHQHPQHQASSSSHKAATTMAPDLQPSVTSLRLLNKIEETRPLQVHWWVLAALNNSWLLFCLHPVPEPGPQLEWLEPDWMQHMCKVQECKAKECKAQECKAEKHIHGWLKNICEAHRLNQHQHQHKCHTANPLEPTHDCHMTTLVHQKTPLLTILSSCRTCTSPPALH</sequence>
<comment type="caution">
    <text evidence="2">The sequence shown here is derived from an EMBL/GenBank/DDBJ whole genome shotgun (WGS) entry which is preliminary data.</text>
</comment>
<feature type="compositionally biased region" description="Basic and acidic residues" evidence="1">
    <location>
        <begin position="1"/>
        <end position="19"/>
    </location>
</feature>
<accession>X8IXD5</accession>
<feature type="region of interest" description="Disordered" evidence="1">
    <location>
        <begin position="1"/>
        <end position="35"/>
    </location>
</feature>
<evidence type="ECO:0000313" key="3">
    <source>
        <dbReference type="Proteomes" id="UP000030108"/>
    </source>
</evidence>
<reference evidence="3" key="1">
    <citation type="journal article" date="2014" name="Genome Announc.">
        <title>Draft genome sequence of the plant-pathogenic soil fungus Rhizoctonia solani anastomosis group 3 strain Rhs1AP.</title>
        <authorList>
            <person name="Cubeta M.A."/>
            <person name="Thomas E."/>
            <person name="Dean R.A."/>
            <person name="Jabaji S."/>
            <person name="Neate S.M."/>
            <person name="Tavantzis S."/>
            <person name="Toda T."/>
            <person name="Vilgalys R."/>
            <person name="Bharathan N."/>
            <person name="Fedorova-Abrams N."/>
            <person name="Pakala S.B."/>
            <person name="Pakala S.M."/>
            <person name="Zafar N."/>
            <person name="Joardar V."/>
            <person name="Losada L."/>
            <person name="Nierman W.C."/>
        </authorList>
    </citation>
    <scope>NUCLEOTIDE SEQUENCE [LARGE SCALE GENOMIC DNA]</scope>
    <source>
        <strain evidence="3">AG-3</strain>
    </source>
</reference>
<dbReference type="EMBL" id="JATN01000322">
    <property type="protein sequence ID" value="EUC53874.1"/>
    <property type="molecule type" value="Genomic_DNA"/>
</dbReference>
<name>X8IXD5_9AGAM</name>
<evidence type="ECO:0000313" key="2">
    <source>
        <dbReference type="EMBL" id="EUC53874.1"/>
    </source>
</evidence>
<protein>
    <submittedName>
        <fullName evidence="2">Uncharacterized protein</fullName>
    </submittedName>
</protein>
<dbReference type="AlphaFoldDB" id="X8IXD5"/>
<feature type="compositionally biased region" description="Low complexity" evidence="1">
    <location>
        <begin position="21"/>
        <end position="32"/>
    </location>
</feature>
<organism evidence="2 3">
    <name type="scientific">Rhizoctonia solani AG-3 Rhs1AP</name>
    <dbReference type="NCBI Taxonomy" id="1086054"/>
    <lineage>
        <taxon>Eukaryota</taxon>
        <taxon>Fungi</taxon>
        <taxon>Dikarya</taxon>
        <taxon>Basidiomycota</taxon>
        <taxon>Agaricomycotina</taxon>
        <taxon>Agaricomycetes</taxon>
        <taxon>Cantharellales</taxon>
        <taxon>Ceratobasidiaceae</taxon>
        <taxon>Rhizoctonia</taxon>
    </lineage>
</organism>
<proteinExistence type="predicted"/>
<feature type="non-terminal residue" evidence="2">
    <location>
        <position position="183"/>
    </location>
</feature>
<evidence type="ECO:0000256" key="1">
    <source>
        <dbReference type="SAM" id="MobiDB-lite"/>
    </source>
</evidence>
<gene>
    <name evidence="2" type="ORF">RSOL_019320</name>
</gene>